<dbReference type="Proteomes" id="UP001148737">
    <property type="component" value="Unassembled WGS sequence"/>
</dbReference>
<organism evidence="1 2">
    <name type="scientific">Lecanicillium saksenae</name>
    <dbReference type="NCBI Taxonomy" id="468837"/>
    <lineage>
        <taxon>Eukaryota</taxon>
        <taxon>Fungi</taxon>
        <taxon>Dikarya</taxon>
        <taxon>Ascomycota</taxon>
        <taxon>Pezizomycotina</taxon>
        <taxon>Sordariomycetes</taxon>
        <taxon>Hypocreomycetidae</taxon>
        <taxon>Hypocreales</taxon>
        <taxon>Cordycipitaceae</taxon>
        <taxon>Lecanicillium</taxon>
    </lineage>
</organism>
<reference evidence="1" key="1">
    <citation type="submission" date="2022-07" db="EMBL/GenBank/DDBJ databases">
        <title>Genome Sequence of Lecanicillium saksenae.</title>
        <authorList>
            <person name="Buettner E."/>
        </authorList>
    </citation>
    <scope>NUCLEOTIDE SEQUENCE</scope>
    <source>
        <strain evidence="1">VT-O1</strain>
    </source>
</reference>
<evidence type="ECO:0000313" key="1">
    <source>
        <dbReference type="EMBL" id="KAJ3476275.1"/>
    </source>
</evidence>
<comment type="caution">
    <text evidence="1">The sequence shown here is derived from an EMBL/GenBank/DDBJ whole genome shotgun (WGS) entry which is preliminary data.</text>
</comment>
<gene>
    <name evidence="1" type="ORF">NLG97_g9180</name>
</gene>
<name>A0ACC1QK38_9HYPO</name>
<dbReference type="EMBL" id="JANAKD010001820">
    <property type="protein sequence ID" value="KAJ3476275.1"/>
    <property type="molecule type" value="Genomic_DNA"/>
</dbReference>
<accession>A0ACC1QK38</accession>
<evidence type="ECO:0000313" key="2">
    <source>
        <dbReference type="Proteomes" id="UP001148737"/>
    </source>
</evidence>
<proteinExistence type="predicted"/>
<sequence>MSSGHVLVIGCAAGPASPFGIEADSRAITSQQVSVAAVATANATRRNGESYQTVQTTPEGLHAELEKAISQSDLDPTNCNVVKIANNGQLNSAYTGAILDPIAIRVIADMLPSMQRTVVLDMERWFHTDMDPSRDDALAAFCSHILPHTSVLCATVDDALSLLEHAGAPVPPPRGIPDIKLIGITLRHLGPTYVVIKQEFVDEGEGVTSLQYVLCGPQEEPAYDRLRCKNPNAVAGASYSAASAIAAHLAKGVDAPEAVPAAFTHIQKTMTR</sequence>
<keyword evidence="2" id="KW-1185">Reference proteome</keyword>
<protein>
    <submittedName>
        <fullName evidence="1">Uncharacterized protein</fullName>
    </submittedName>
</protein>